<feature type="compositionally biased region" description="Basic and acidic residues" evidence="1">
    <location>
        <begin position="47"/>
        <end position="59"/>
    </location>
</feature>
<organism evidence="2 3">
    <name type="scientific">Blepharisma stoltei</name>
    <dbReference type="NCBI Taxonomy" id="1481888"/>
    <lineage>
        <taxon>Eukaryota</taxon>
        <taxon>Sar</taxon>
        <taxon>Alveolata</taxon>
        <taxon>Ciliophora</taxon>
        <taxon>Postciliodesmatophora</taxon>
        <taxon>Heterotrichea</taxon>
        <taxon>Heterotrichida</taxon>
        <taxon>Blepharismidae</taxon>
        <taxon>Blepharisma</taxon>
    </lineage>
</organism>
<keyword evidence="3" id="KW-1185">Reference proteome</keyword>
<evidence type="ECO:0000313" key="3">
    <source>
        <dbReference type="Proteomes" id="UP001162131"/>
    </source>
</evidence>
<protein>
    <submittedName>
        <fullName evidence="2">Uncharacterized protein</fullName>
    </submittedName>
</protein>
<evidence type="ECO:0000313" key="2">
    <source>
        <dbReference type="EMBL" id="CAG9317015.1"/>
    </source>
</evidence>
<dbReference type="EMBL" id="CAJZBQ010000017">
    <property type="protein sequence ID" value="CAG9317015.1"/>
    <property type="molecule type" value="Genomic_DNA"/>
</dbReference>
<comment type="caution">
    <text evidence="2">The sequence shown here is derived from an EMBL/GenBank/DDBJ whole genome shotgun (WGS) entry which is preliminary data.</text>
</comment>
<sequence>MQKSKKSSSCGCFGVLFKSKKKNEAKRNTSSNEVQVDSHQIQNAAHKSIDPPTERRAKTDTNFYQPQKPMLNENDSLPGYQAYYKSTIVSNLSKSHGNGSFHRGQTLPTNQKLPLAPNEPRPDSQESTRKFLFDARKQATPPFHDISGIQFMNLPQIPSRPFSHSSVPNLFDTQNFKNKPIGPLPHLTPATPWRFKRNNIPTSARDNNRFENILSDLKKELEEEPRVVID</sequence>
<feature type="region of interest" description="Disordered" evidence="1">
    <location>
        <begin position="21"/>
        <end position="75"/>
    </location>
</feature>
<name>A0AAU9IN50_9CILI</name>
<evidence type="ECO:0000256" key="1">
    <source>
        <dbReference type="SAM" id="MobiDB-lite"/>
    </source>
</evidence>
<accession>A0AAU9IN50</accession>
<dbReference type="Proteomes" id="UP001162131">
    <property type="component" value="Unassembled WGS sequence"/>
</dbReference>
<dbReference type="AlphaFoldDB" id="A0AAU9IN50"/>
<reference evidence="2" key="1">
    <citation type="submission" date="2021-09" db="EMBL/GenBank/DDBJ databases">
        <authorList>
            <consortium name="AG Swart"/>
            <person name="Singh M."/>
            <person name="Singh A."/>
            <person name="Seah K."/>
            <person name="Emmerich C."/>
        </authorList>
    </citation>
    <scope>NUCLEOTIDE SEQUENCE</scope>
    <source>
        <strain evidence="2">ATCC30299</strain>
    </source>
</reference>
<proteinExistence type="predicted"/>
<feature type="compositionally biased region" description="Polar residues" evidence="1">
    <location>
        <begin position="28"/>
        <end position="45"/>
    </location>
</feature>
<gene>
    <name evidence="2" type="ORF">BSTOLATCC_MIC17642</name>
</gene>
<feature type="region of interest" description="Disordered" evidence="1">
    <location>
        <begin position="95"/>
        <end position="128"/>
    </location>
</feature>